<dbReference type="PANTHER" id="PTHR44051">
    <property type="entry name" value="GLUTATHIONE S-TRANSFERASE-RELATED"/>
    <property type="match status" value="1"/>
</dbReference>
<dbReference type="AlphaFoldDB" id="A0A2I7KEX8"/>
<dbReference type="Proteomes" id="UP000236447">
    <property type="component" value="Plasmid pP88_a"/>
</dbReference>
<keyword evidence="5" id="KW-1185">Reference proteome</keyword>
<gene>
    <name evidence="3" type="primary">tdaB</name>
    <name evidence="2" type="ORF">PhaeoP66_03920</name>
    <name evidence="3" type="ORF">PhaeoP88_03846</name>
</gene>
<keyword evidence="3" id="KW-0614">Plasmid</keyword>
<evidence type="ECO:0000313" key="5">
    <source>
        <dbReference type="Proteomes" id="UP000236536"/>
    </source>
</evidence>
<dbReference type="Proteomes" id="UP000236536">
    <property type="component" value="Plasmid pP66_a"/>
</dbReference>
<dbReference type="CDD" id="cd03038">
    <property type="entry name" value="GST_N_etherase_LigE"/>
    <property type="match status" value="1"/>
</dbReference>
<reference evidence="2 5" key="3">
    <citation type="journal article" date="2017" name="Int. J. Syst. Evol. Microbiol.">
        <title>Adaptation of Surface-Associated Bacteria to the Open Ocean: A Genomically Distinct Subpopulation of Phaeobacter gallaeciensis Colonizes Pacific Mesozooplankton.</title>
        <authorList>
            <person name="Freese H.M."/>
            <person name="Methner A."/>
            <person name="Overmann J."/>
        </authorList>
    </citation>
    <scope>NUCLEOTIDE SEQUENCE [LARGE SCALE GENOMIC DNA]</scope>
    <source>
        <strain evidence="2 5">P66</strain>
        <plasmid evidence="2 5">pP66_a</plasmid>
    </source>
</reference>
<dbReference type="InterPro" id="IPR054416">
    <property type="entry name" value="GST_UstS-like_C"/>
</dbReference>
<dbReference type="Gene3D" id="3.40.30.10">
    <property type="entry name" value="Glutaredoxin"/>
    <property type="match status" value="1"/>
</dbReference>
<geneLocation type="plasmid" evidence="2 5">
    <name>pP66_a</name>
</geneLocation>
<dbReference type="EMBL" id="CP010726">
    <property type="protein sequence ID" value="AUR01159.1"/>
    <property type="molecule type" value="Genomic_DNA"/>
</dbReference>
<reference evidence="4 5" key="2">
    <citation type="journal article" date="2017" name="Genome Biol. Evol.">
        <title>Trajectories and Drivers of Genome Evolution in Surface-Associated Marine Phaeobacter.</title>
        <authorList>
            <person name="Freese H.M."/>
            <person name="Sikorski J."/>
            <person name="Bunk B."/>
            <person name="Scheuner C."/>
            <person name="Meier-Kolthoff J.P."/>
            <person name="Sproer C."/>
            <person name="Gram L."/>
            <person name="Overmann J."/>
        </authorList>
    </citation>
    <scope>NUCLEOTIDE SEQUENCE [LARGE SCALE GENOMIC DNA]</scope>
    <source>
        <strain evidence="2 5">P66</strain>
        <strain evidence="3 4">P88</strain>
        <plasmid evidence="2 5">pP66_a</plasmid>
        <plasmid evidence="3">pP88_a</plasmid>
        <plasmid evidence="4">pp88_a</plasmid>
    </source>
</reference>
<reference evidence="3 4" key="1">
    <citation type="journal article" date="2017" name="Front. Microbiol.">
        <title>Phaeobacter piscinae sp. nov., a species of the Roseobacter group and potential aquaculture probiont.</title>
        <authorList>
            <person name="Sonnenschein E.C."/>
            <person name="Phippen C.B.W."/>
            <person name="Nielsen K.F."/>
            <person name="Mateiu R.V."/>
            <person name="Melchiorsen J."/>
            <person name="Gram L."/>
            <person name="Overmann J."/>
            <person name="Freese H.M."/>
        </authorList>
    </citation>
    <scope>NUCLEOTIDE SEQUENCE [LARGE SCALE GENOMIC DNA]</scope>
    <source>
        <strain evidence="3 4">P88</strain>
        <plasmid evidence="4">pp88_a</plasmid>
        <plasmid evidence="3">pP88_a</plasmid>
    </source>
</reference>
<geneLocation type="plasmid" evidence="3">
    <name>pP88_a</name>
</geneLocation>
<dbReference type="SUPFAM" id="SSF52833">
    <property type="entry name" value="Thioredoxin-like"/>
    <property type="match status" value="1"/>
</dbReference>
<protein>
    <submittedName>
        <fullName evidence="3">Beta-etherase TdaB, GST</fullName>
    </submittedName>
</protein>
<accession>A0A2I7KEX8</accession>
<dbReference type="PROSITE" id="PS50404">
    <property type="entry name" value="GST_NTER"/>
    <property type="match status" value="1"/>
</dbReference>
<dbReference type="Gene3D" id="1.20.1050.10">
    <property type="match status" value="1"/>
</dbReference>
<geneLocation type="plasmid" evidence="4">
    <name>pp88_a</name>
</geneLocation>
<evidence type="ECO:0000259" key="1">
    <source>
        <dbReference type="PROSITE" id="PS50404"/>
    </source>
</evidence>
<dbReference type="InterPro" id="IPR036249">
    <property type="entry name" value="Thioredoxin-like_sf"/>
</dbReference>
<dbReference type="Pfam" id="PF22041">
    <property type="entry name" value="GST_C_7"/>
    <property type="match status" value="1"/>
</dbReference>
<name>A0A2I7KEX8_9RHOB</name>
<dbReference type="PANTHER" id="PTHR44051:SF8">
    <property type="entry name" value="GLUTATHIONE S-TRANSFERASE GSTA"/>
    <property type="match status" value="1"/>
</dbReference>
<organism evidence="3 4">
    <name type="scientific">Phaeobacter inhibens</name>
    <dbReference type="NCBI Taxonomy" id="221822"/>
    <lineage>
        <taxon>Bacteria</taxon>
        <taxon>Pseudomonadati</taxon>
        <taxon>Pseudomonadota</taxon>
        <taxon>Alphaproteobacteria</taxon>
        <taxon>Rhodobacterales</taxon>
        <taxon>Roseobacteraceae</taxon>
        <taxon>Phaeobacter</taxon>
    </lineage>
</organism>
<evidence type="ECO:0000313" key="2">
    <source>
        <dbReference type="EMBL" id="AUQ96647.1"/>
    </source>
</evidence>
<dbReference type="EMBL" id="CP010706">
    <property type="protein sequence ID" value="AUQ96647.1"/>
    <property type="molecule type" value="Genomic_DNA"/>
</dbReference>
<dbReference type="SUPFAM" id="SSF47616">
    <property type="entry name" value="GST C-terminal domain-like"/>
    <property type="match status" value="1"/>
</dbReference>
<dbReference type="InterPro" id="IPR036282">
    <property type="entry name" value="Glutathione-S-Trfase_C_sf"/>
</dbReference>
<evidence type="ECO:0000313" key="4">
    <source>
        <dbReference type="Proteomes" id="UP000236447"/>
    </source>
</evidence>
<dbReference type="Pfam" id="PF13417">
    <property type="entry name" value="GST_N_3"/>
    <property type="match status" value="1"/>
</dbReference>
<dbReference type="InterPro" id="IPR004045">
    <property type="entry name" value="Glutathione_S-Trfase_N"/>
</dbReference>
<proteinExistence type="predicted"/>
<dbReference type="CDD" id="cd03202">
    <property type="entry name" value="GST_C_etherase_LigE"/>
    <property type="match status" value="1"/>
</dbReference>
<sequence>MDRRLYSLCGEDGKRHYSPHVWKIIMALNHKGLEYDLIPVSFADIPSVEDGSYSSVPVLRDGNTVLGESFDIARYLDETYADAPALFDGKGAVALTRFVESYCKTVLHPSLATIAVMDMHNLMSPADQVYFRSARERRFGMPLEVMAEGGEAERALLPEKLSPIRDLLATQDWLSGAMPAYADYTLFGTLQWCNVCAPNTLFEKDDLVSHWFERCLDLYDGVGRNPAQSDRH</sequence>
<feature type="domain" description="GST N-terminal" evidence="1">
    <location>
        <begin position="8"/>
        <end position="84"/>
    </location>
</feature>
<evidence type="ECO:0000313" key="3">
    <source>
        <dbReference type="EMBL" id="AUR01159.1"/>
    </source>
</evidence>
<dbReference type="RefSeq" id="WP_014889287.1">
    <property type="nucleotide sequence ID" value="NZ_CP010600.1"/>
</dbReference>